<dbReference type="EMBL" id="PDCP01000007">
    <property type="protein sequence ID" value="PEG41222.1"/>
    <property type="molecule type" value="Genomic_DNA"/>
</dbReference>
<keyword evidence="4" id="KW-1185">Reference proteome</keyword>
<evidence type="ECO:0000313" key="3">
    <source>
        <dbReference type="EMBL" id="PEG41222.1"/>
    </source>
</evidence>
<dbReference type="AlphaFoldDB" id="A0A2A7NAS2"/>
<dbReference type="OrthoDB" id="4730252at2"/>
<name>A0A2A7NAS2_MYCAG</name>
<sequence>MQAALRPYATAGIALVGASVIAVSPVTVPPSAVEEVRGAAVELSALVNPIDVFAPVFEEAVANLQAVGELIGADPVPILAQIITNQINGVGNIGAALEAQVGVLPRVPELLLQAVAGQLGTISDLAGVSQSFVENLTEVLFGTEPGTVQGNLQEALEFLQEGDFGQAFQFLAAIPLLTVLGPSLANLELLPTLTQALQRPLADAAELLPIAAGPLANAQAALGVLGNPLNLLVIGVGALTTIGGVADAAGNTVGALIDGLQSGDFETTFNTIVNEAANGTSAVLTGALDLDFGIIAGLQRLREAIAAAITTPSFPPPPETTAAVASVPTTAVTSAPTKAAQSFTFTAPLQKTAPAPKDDAAQAEEPAGAVDAGTTTPTATEEVSEETTPTAKETTKDGNLVILDSTATKSNRPRAHTGSNFAKGLRDAARKTIKGITGFGRDKKSDSSTSTSTSSSSGSGSAGSTSGGSSAGDGSAE</sequence>
<evidence type="ECO:0000313" key="2">
    <source>
        <dbReference type="EMBL" id="GFG55327.1"/>
    </source>
</evidence>
<dbReference type="RefSeq" id="WP_097939027.1">
    <property type="nucleotide sequence ID" value="NZ_BLKS01000004.1"/>
</dbReference>
<reference evidence="2 5" key="2">
    <citation type="journal article" date="2019" name="Emerg. Microbes Infect.">
        <title>Comprehensive subspecies identification of 175 nontuberculous mycobacteria species based on 7547 genomic profiles.</title>
        <authorList>
            <person name="Matsumoto Y."/>
            <person name="Kinjo T."/>
            <person name="Motooka D."/>
            <person name="Nabeya D."/>
            <person name="Jung N."/>
            <person name="Uechi K."/>
            <person name="Horii T."/>
            <person name="Iida T."/>
            <person name="Fujita J."/>
            <person name="Nakamura S."/>
        </authorList>
    </citation>
    <scope>NUCLEOTIDE SEQUENCE [LARGE SCALE GENOMIC DNA]</scope>
    <source>
        <strain evidence="2 5">JCM 6377</strain>
    </source>
</reference>
<reference evidence="2" key="3">
    <citation type="submission" date="2020-02" db="EMBL/GenBank/DDBJ databases">
        <authorList>
            <person name="Matsumoto Y."/>
            <person name="Motooka D."/>
            <person name="Nakamura S."/>
        </authorList>
    </citation>
    <scope>NUCLEOTIDE SEQUENCE</scope>
    <source>
        <strain evidence="2">JCM 6377</strain>
    </source>
</reference>
<organism evidence="3 4">
    <name type="scientific">Mycolicibacterium agri</name>
    <name type="common">Mycobacterium agri</name>
    <dbReference type="NCBI Taxonomy" id="36811"/>
    <lineage>
        <taxon>Bacteria</taxon>
        <taxon>Bacillati</taxon>
        <taxon>Actinomycetota</taxon>
        <taxon>Actinomycetes</taxon>
        <taxon>Mycobacteriales</taxon>
        <taxon>Mycobacteriaceae</taxon>
        <taxon>Mycolicibacterium</taxon>
    </lineage>
</organism>
<dbReference type="EMBL" id="BLKS01000004">
    <property type="protein sequence ID" value="GFG55327.1"/>
    <property type="molecule type" value="Genomic_DNA"/>
</dbReference>
<evidence type="ECO:0008006" key="6">
    <source>
        <dbReference type="Google" id="ProtNLM"/>
    </source>
</evidence>
<evidence type="ECO:0000313" key="5">
    <source>
        <dbReference type="Proteomes" id="UP000465302"/>
    </source>
</evidence>
<feature type="region of interest" description="Disordered" evidence="1">
    <location>
        <begin position="351"/>
        <end position="477"/>
    </location>
</feature>
<proteinExistence type="predicted"/>
<dbReference type="Proteomes" id="UP000220914">
    <property type="component" value="Unassembled WGS sequence"/>
</dbReference>
<feature type="compositionally biased region" description="Low complexity" evidence="1">
    <location>
        <begin position="447"/>
        <end position="464"/>
    </location>
</feature>
<protein>
    <recommendedName>
        <fullName evidence="6">PE-PGRS family protein</fullName>
    </recommendedName>
</protein>
<accession>A0A2A7NAS2</accession>
<evidence type="ECO:0000256" key="1">
    <source>
        <dbReference type="SAM" id="MobiDB-lite"/>
    </source>
</evidence>
<gene>
    <name evidence="3" type="ORF">CQY20_06165</name>
    <name evidence="2" type="ORF">MAGR_67680</name>
</gene>
<comment type="caution">
    <text evidence="3">The sequence shown here is derived from an EMBL/GenBank/DDBJ whole genome shotgun (WGS) entry which is preliminary data.</text>
</comment>
<reference evidence="3 4" key="1">
    <citation type="submission" date="2017-10" db="EMBL/GenBank/DDBJ databases">
        <title>The new phylogeny of genus Mycobacterium.</title>
        <authorList>
            <person name="Tortoli E."/>
            <person name="Trovato A."/>
            <person name="Cirillo D.M."/>
        </authorList>
    </citation>
    <scope>NUCLEOTIDE SEQUENCE [LARGE SCALE GENOMIC DNA]</scope>
    <source>
        <strain evidence="3 4">CCUG37673</strain>
    </source>
</reference>
<evidence type="ECO:0000313" key="4">
    <source>
        <dbReference type="Proteomes" id="UP000220914"/>
    </source>
</evidence>
<dbReference type="Proteomes" id="UP000465302">
    <property type="component" value="Unassembled WGS sequence"/>
</dbReference>